<protein>
    <recommendedName>
        <fullName evidence="3">F-box associated domain-containing protein</fullName>
    </recommendedName>
</protein>
<sequence>MPAVLVNDALHFLLGYNNDDDRVKILKYSLSSDSLSLIDAPLAESVVFRGPILMAMKDGSLGFAHVNSRLTLCVWSKQIQFDGVASWTPVRVVDLKSLLPIKNPKRILRLIGSVEGSDIIFVNTDLGVYEIDLQTLEWKERMKRENLHSLIPYVSFYNPPERVILGGAAN</sequence>
<dbReference type="OMA" id="HSLIPYV"/>
<evidence type="ECO:0000313" key="2">
    <source>
        <dbReference type="Proteomes" id="UP000019116"/>
    </source>
</evidence>
<name>A0A3B6TC36_WHEAT</name>
<dbReference type="PANTHER" id="PTHR33186:SF28">
    <property type="entry name" value="F-BOX DOMAIN-CONTAINING PROTEIN"/>
    <property type="match status" value="1"/>
</dbReference>
<dbReference type="OrthoDB" id="688395at2759"/>
<dbReference type="Gramene" id="TraesCS7D03G0101500.1">
    <property type="protein sequence ID" value="TraesCS7D03G0101500.1.CDS"/>
    <property type="gene ID" value="TraesCS7D03G0101500"/>
</dbReference>
<evidence type="ECO:0000313" key="1">
    <source>
        <dbReference type="EnsemblPlants" id="TraesCS7D02G044900.1"/>
    </source>
</evidence>
<dbReference type="Gramene" id="TraesCAD_scaffold_014916_01G000900.1">
    <property type="protein sequence ID" value="TraesCAD_scaffold_014916_01G000900.1"/>
    <property type="gene ID" value="TraesCAD_scaffold_014916_01G000900"/>
</dbReference>
<dbReference type="Gramene" id="TraesWEE_scaffold_011362_01G000100.1">
    <property type="protein sequence ID" value="TraesWEE_scaffold_011362_01G000100.1"/>
    <property type="gene ID" value="TraesWEE_scaffold_011362_01G000100"/>
</dbReference>
<dbReference type="Gramene" id="TraesCS7D02G044900.1">
    <property type="protein sequence ID" value="TraesCS7D02G044900.1"/>
    <property type="gene ID" value="TraesCS7D02G044900"/>
</dbReference>
<proteinExistence type="predicted"/>
<organism evidence="1">
    <name type="scientific">Triticum aestivum</name>
    <name type="common">Wheat</name>
    <dbReference type="NCBI Taxonomy" id="4565"/>
    <lineage>
        <taxon>Eukaryota</taxon>
        <taxon>Viridiplantae</taxon>
        <taxon>Streptophyta</taxon>
        <taxon>Embryophyta</taxon>
        <taxon>Tracheophyta</taxon>
        <taxon>Spermatophyta</taxon>
        <taxon>Magnoliopsida</taxon>
        <taxon>Liliopsida</taxon>
        <taxon>Poales</taxon>
        <taxon>Poaceae</taxon>
        <taxon>BOP clade</taxon>
        <taxon>Pooideae</taxon>
        <taxon>Triticodae</taxon>
        <taxon>Triticeae</taxon>
        <taxon>Triticinae</taxon>
        <taxon>Triticum</taxon>
    </lineage>
</organism>
<dbReference type="Gramene" id="TraesCLE_scaffold_016113_01G001000.1">
    <property type="protein sequence ID" value="TraesCLE_scaffold_016113_01G001000.1"/>
    <property type="gene ID" value="TraesCLE_scaffold_016113_01G001000"/>
</dbReference>
<dbReference type="Gramene" id="TraesRN7D0100102500.1">
    <property type="protein sequence ID" value="TraesRN7D0100102500.1"/>
    <property type="gene ID" value="TraesRN7D0100102500"/>
</dbReference>
<reference evidence="1" key="1">
    <citation type="submission" date="2018-08" db="EMBL/GenBank/DDBJ databases">
        <authorList>
            <person name="Rossello M."/>
        </authorList>
    </citation>
    <scope>NUCLEOTIDE SEQUENCE [LARGE SCALE GENOMIC DNA]</scope>
    <source>
        <strain evidence="1">cv. Chinese Spring</strain>
    </source>
</reference>
<evidence type="ECO:0008006" key="3">
    <source>
        <dbReference type="Google" id="ProtNLM"/>
    </source>
</evidence>
<dbReference type="AlphaFoldDB" id="A0A3B6TC36"/>
<dbReference type="Proteomes" id="UP000019116">
    <property type="component" value="Chromosome 7D"/>
</dbReference>
<dbReference type="PANTHER" id="PTHR33186">
    <property type="entry name" value="OS10G0136150 PROTEIN-RELATED"/>
    <property type="match status" value="1"/>
</dbReference>
<keyword evidence="2" id="KW-1185">Reference proteome</keyword>
<dbReference type="EnsemblPlants" id="TraesCS7D02G044900.1">
    <property type="protein sequence ID" value="TraesCS7D02G044900.1"/>
    <property type="gene ID" value="TraesCS7D02G044900"/>
</dbReference>
<reference evidence="1" key="2">
    <citation type="submission" date="2018-10" db="UniProtKB">
        <authorList>
            <consortium name="EnsemblPlants"/>
        </authorList>
    </citation>
    <scope>IDENTIFICATION</scope>
</reference>
<dbReference type="Gramene" id="TraesROB_scaffold_068964_01G000100.1">
    <property type="protein sequence ID" value="TraesROB_scaffold_068964_01G000100.1"/>
    <property type="gene ID" value="TraesROB_scaffold_068964_01G000100"/>
</dbReference>
<accession>A0A3B6TC36</accession>